<accession>A0A7Y4NPC8</accession>
<proteinExistence type="predicted"/>
<evidence type="ECO:0000313" key="1">
    <source>
        <dbReference type="EMBL" id="NOK32375.1"/>
    </source>
</evidence>
<sequence length="319" mass="33447">MADLAAREEVLADSIATAHPALDALRAQVQGLKAMLPAGLDLYWSKHDGAPVITAHGKYEQQAFEAVTAVVAAVAALSTPPATRPAPRATLLWRAAWDARAALHQGRSADAIALLTTALKATTDVTPPEGHAVRASTSPKHRMLSALDVRPTVLPLSERLQHSLAKVGHKPTELATSAADALHPSGRCTCAGEGTCAWCRARCNACGSPHIPAAVRHALAQVWSALHVTTAHQGLAVAILRAVYPELPVPMAGPGADSLLVWNTLAQAVTAAARLGAEDMRDRAARHVAELVLAGQDPFSFARELDALPLPPGEEVRRG</sequence>
<keyword evidence="2" id="KW-1185">Reference proteome</keyword>
<evidence type="ECO:0000313" key="2">
    <source>
        <dbReference type="Proteomes" id="UP000563426"/>
    </source>
</evidence>
<dbReference type="AlphaFoldDB" id="A0A7Y4NPC8"/>
<dbReference type="Proteomes" id="UP000563426">
    <property type="component" value="Unassembled WGS sequence"/>
</dbReference>
<protein>
    <submittedName>
        <fullName evidence="1">Uncharacterized protein</fullName>
    </submittedName>
</protein>
<dbReference type="EMBL" id="JABFJV010000012">
    <property type="protein sequence ID" value="NOK32375.1"/>
    <property type="molecule type" value="Genomic_DNA"/>
</dbReference>
<organism evidence="1 2">
    <name type="scientific">Corallococcus exercitus</name>
    <dbReference type="NCBI Taxonomy" id="2316736"/>
    <lineage>
        <taxon>Bacteria</taxon>
        <taxon>Pseudomonadati</taxon>
        <taxon>Myxococcota</taxon>
        <taxon>Myxococcia</taxon>
        <taxon>Myxococcales</taxon>
        <taxon>Cystobacterineae</taxon>
        <taxon>Myxococcaceae</taxon>
        <taxon>Corallococcus</taxon>
    </lineage>
</organism>
<comment type="caution">
    <text evidence="1">The sequence shown here is derived from an EMBL/GenBank/DDBJ whole genome shotgun (WGS) entry which is preliminary data.</text>
</comment>
<reference evidence="1 2" key="1">
    <citation type="submission" date="2020-05" db="EMBL/GenBank/DDBJ databases">
        <authorList>
            <person name="Whitworth D."/>
        </authorList>
    </citation>
    <scope>NUCLEOTIDE SEQUENCE [LARGE SCALE GENOMIC DNA]</scope>
    <source>
        <strain evidence="1 2">AB043B</strain>
    </source>
</reference>
<dbReference type="RefSeq" id="WP_171433085.1">
    <property type="nucleotide sequence ID" value="NZ_JABFJV010000012.1"/>
</dbReference>
<gene>
    <name evidence="1" type="ORF">HMI49_04060</name>
</gene>
<name>A0A7Y4NPC8_9BACT</name>